<evidence type="ECO:0000256" key="1">
    <source>
        <dbReference type="SAM" id="Phobius"/>
    </source>
</evidence>
<dbReference type="Proteomes" id="UP001217089">
    <property type="component" value="Unassembled WGS sequence"/>
</dbReference>
<keyword evidence="1" id="KW-0472">Membrane</keyword>
<keyword evidence="1" id="KW-1133">Transmembrane helix</keyword>
<comment type="caution">
    <text evidence="2">The sequence shown here is derived from an EMBL/GenBank/DDBJ whole genome shotgun (WGS) entry which is preliminary data.</text>
</comment>
<reference evidence="2 3" key="1">
    <citation type="submission" date="2022-12" db="EMBL/GenBank/DDBJ databases">
        <title>Chromosome-level genome of Tegillarca granosa.</title>
        <authorList>
            <person name="Kim J."/>
        </authorList>
    </citation>
    <scope>NUCLEOTIDE SEQUENCE [LARGE SCALE GENOMIC DNA]</scope>
    <source>
        <strain evidence="2">Teg-2019</strain>
        <tissue evidence="2">Adductor muscle</tissue>
    </source>
</reference>
<sequence length="92" mass="10694">MTPFHRYRICSMEQLVMIIQGGYQRRNYSYLQTALVHIILVVVLFQNHIGHICHGLSLRKLNPFYAFSILGNELHNERIVSNTDNQASSSFE</sequence>
<accession>A0ABQ9FA08</accession>
<dbReference type="EMBL" id="JARBDR010000342">
    <property type="protein sequence ID" value="KAJ8314183.1"/>
    <property type="molecule type" value="Genomic_DNA"/>
</dbReference>
<keyword evidence="3" id="KW-1185">Reference proteome</keyword>
<protein>
    <submittedName>
        <fullName evidence="2">Uncharacterized protein</fullName>
    </submittedName>
</protein>
<feature type="transmembrane region" description="Helical" evidence="1">
    <location>
        <begin position="27"/>
        <end position="45"/>
    </location>
</feature>
<proteinExistence type="predicted"/>
<gene>
    <name evidence="2" type="ORF">KUTeg_008744</name>
</gene>
<evidence type="ECO:0000313" key="2">
    <source>
        <dbReference type="EMBL" id="KAJ8314183.1"/>
    </source>
</evidence>
<evidence type="ECO:0000313" key="3">
    <source>
        <dbReference type="Proteomes" id="UP001217089"/>
    </source>
</evidence>
<keyword evidence="1" id="KW-0812">Transmembrane</keyword>
<name>A0ABQ9FA08_TEGGR</name>
<organism evidence="2 3">
    <name type="scientific">Tegillarca granosa</name>
    <name type="common">Malaysian cockle</name>
    <name type="synonym">Anadara granosa</name>
    <dbReference type="NCBI Taxonomy" id="220873"/>
    <lineage>
        <taxon>Eukaryota</taxon>
        <taxon>Metazoa</taxon>
        <taxon>Spiralia</taxon>
        <taxon>Lophotrochozoa</taxon>
        <taxon>Mollusca</taxon>
        <taxon>Bivalvia</taxon>
        <taxon>Autobranchia</taxon>
        <taxon>Pteriomorphia</taxon>
        <taxon>Arcoida</taxon>
        <taxon>Arcoidea</taxon>
        <taxon>Arcidae</taxon>
        <taxon>Tegillarca</taxon>
    </lineage>
</organism>